<feature type="region of interest" description="Disordered" evidence="1">
    <location>
        <begin position="63"/>
        <end position="85"/>
    </location>
</feature>
<dbReference type="NCBIfam" id="TIGR01537">
    <property type="entry name" value="portal_HK97"/>
    <property type="match status" value="1"/>
</dbReference>
<proteinExistence type="predicted"/>
<dbReference type="InterPro" id="IPR006944">
    <property type="entry name" value="Phage/GTA_portal"/>
</dbReference>
<reference evidence="3" key="1">
    <citation type="journal article" date="2019" name="Int. J. Syst. Evol. Microbiol.">
        <title>The Global Catalogue of Microorganisms (GCM) 10K type strain sequencing project: providing services to taxonomists for standard genome sequencing and annotation.</title>
        <authorList>
            <consortium name="The Broad Institute Genomics Platform"/>
            <consortium name="The Broad Institute Genome Sequencing Center for Infectious Disease"/>
            <person name="Wu L."/>
            <person name="Ma J."/>
        </authorList>
    </citation>
    <scope>NUCLEOTIDE SEQUENCE [LARGE SCALE GENOMIC DNA]</scope>
    <source>
        <strain evidence="3">CCM 8391</strain>
    </source>
</reference>
<evidence type="ECO:0000313" key="3">
    <source>
        <dbReference type="Proteomes" id="UP001596302"/>
    </source>
</evidence>
<feature type="compositionally biased region" description="Basic and acidic residues" evidence="1">
    <location>
        <begin position="69"/>
        <end position="81"/>
    </location>
</feature>
<dbReference type="RefSeq" id="WP_379583213.1">
    <property type="nucleotide sequence ID" value="NZ_JBHSQW010000009.1"/>
</dbReference>
<dbReference type="EMBL" id="JBHSQW010000009">
    <property type="protein sequence ID" value="MFC5993545.1"/>
    <property type="molecule type" value="Genomic_DNA"/>
</dbReference>
<evidence type="ECO:0000313" key="2">
    <source>
        <dbReference type="EMBL" id="MFC5993545.1"/>
    </source>
</evidence>
<accession>A0ABW1IZ12</accession>
<keyword evidence="3" id="KW-1185">Reference proteome</keyword>
<dbReference type="Proteomes" id="UP001596302">
    <property type="component" value="Unassembled WGS sequence"/>
</dbReference>
<dbReference type="Pfam" id="PF04860">
    <property type="entry name" value="Phage_portal"/>
    <property type="match status" value="1"/>
</dbReference>
<organism evidence="2 3">
    <name type="scientific">Pseudonocardia hispaniensis</name>
    <dbReference type="NCBI Taxonomy" id="904933"/>
    <lineage>
        <taxon>Bacteria</taxon>
        <taxon>Bacillati</taxon>
        <taxon>Actinomycetota</taxon>
        <taxon>Actinomycetes</taxon>
        <taxon>Pseudonocardiales</taxon>
        <taxon>Pseudonocardiaceae</taxon>
        <taxon>Pseudonocardia</taxon>
    </lineage>
</organism>
<gene>
    <name evidence="2" type="ORF">ACFQE5_04855</name>
</gene>
<evidence type="ECO:0000256" key="1">
    <source>
        <dbReference type="SAM" id="MobiDB-lite"/>
    </source>
</evidence>
<dbReference type="InterPro" id="IPR006427">
    <property type="entry name" value="Portal_HK97"/>
</dbReference>
<name>A0ABW1IZ12_9PSEU</name>
<protein>
    <submittedName>
        <fullName evidence="2">Phage portal protein</fullName>
    </submittedName>
</protein>
<sequence length="656" mass="71569">MPLLRALLAPAQRSKRMGRLDGRRTAAGVTVTPEKAMQVNAVYSCVRLLAESGSGLPISALRKTSGGRRPADDHPHARLLHEPNPNMDGDEYRRLVFAFQALRGNAFGYMERQQNGRVHRLWPIRPTSVTGARLNDGSLAYDVELDDDEYAPLRGVKVGNRVRVRREDMLHYRALGWGDFGLSPIALARQTVGTSYAAQAYVGGFFERDASPGGVVSVPGELSDTQYDRLTEQWQDLHEGFDRSHRLAILEGGASWAKVGLAPADAAFLEIHKLGRTDIASMYNIPAFMIGSEEATTWGTGIEQMSLGYVIYALAPFLTRYEKETARLFGPRDGGYYVRINTGGLLRGDLQSRYAAYATGRQWGWLSVNDILAREDEDPIGPDGDQYLQPLNMVPAGTTAPPAARASHPAPAPVPVPVGWRRQVRVGPIAERFPAHLTGHREALEDYFTAQRDELLAALTAPGERSVRDAAAAWVAAADRSWDEQLAEILLRLALALAGDLGPTVAGPLGGSFTTALMRLFFEDETRYAAETINRTTAEKVARLMEDPDVDPVDALTELFAGFLESRVPQLAEARVQKVGNVTALEAGRQAGATTKTWVAVGGSRPTHQAANGQTVGIDDEFTVGAARGRYPRDHRLGVDEIAGCDCTMTLQRDED</sequence>
<comment type="caution">
    <text evidence="2">The sequence shown here is derived from an EMBL/GenBank/DDBJ whole genome shotgun (WGS) entry which is preliminary data.</text>
</comment>